<protein>
    <recommendedName>
        <fullName evidence="2">Nephrocystin 3-like N-terminal domain-containing protein</fullName>
    </recommendedName>
</protein>
<keyword evidence="1" id="KW-0677">Repeat</keyword>
<proteinExistence type="predicted"/>
<comment type="caution">
    <text evidence="3">The sequence shown here is derived from an EMBL/GenBank/DDBJ whole genome shotgun (WGS) entry which is preliminary data.</text>
</comment>
<dbReference type="AlphaFoldDB" id="A0A8H5D9Z2"/>
<sequence>MKRILDLLPSLQKEEGAQSHTSWFQYAHSFLIHKPIMIENVKIVHDQSRTFRALAWLEGHALPGVEHHSNARAPPPRCHEGTRLQFIEFVQDWIKVPLSNQRLLWLHGPAGVGKSAILQTLAELLEKGGHLGAAVFFPSPMPADLPQSSTLSLSSRDSSSIRIWLTIAYRLATTQPAYCSYLVERVEGDPKIVEQTMEKQFEALIAEPFGQRNLADNNTCIPILIDGLDRCRGHDTQKQILRLVLGFIEKYPGSPLIWIITSRQEEHLERSFQGHVHLGERIQKLVIPVSSDEAHKDVQLFMRDSFVGFLEEYVHIKPSPWPDEKDFHLISSVASGLFIFVSAILTYIGNPLIADPISQLQTVTSIINRNRPDAQPEFVDQINPLASVHGMYTQILAKLPRSSYHVAKRILGFCLLTDGFGGWARDSTSFAQLCNILHITTNVAYSCLSQLHSLLDVPRFEDATSLPLRLYHESFASYLLDRNSSGSFYIDIEETVADLWRCHLRILVESNEPSQPIPQPSRIRLAWPLPSGDMVKEFQSDAWENARLAFFHHLLPCPTRDCAFGIHLKITSDIDKKPLVEILDKVNFSNLVDGYVCPDIPYRFIEFLRWILEEEHPLLQEKRLLFKLEMPENYRWINPRAVSFIIRSVRYAGGGCITTFEAYTDLPLLQPPVGSY</sequence>
<dbReference type="PANTHER" id="PTHR10039">
    <property type="entry name" value="AMELOGENIN"/>
    <property type="match status" value="1"/>
</dbReference>
<accession>A0A8H5D9Z2</accession>
<name>A0A8H5D9Z2_9AGAR</name>
<keyword evidence="4" id="KW-1185">Reference proteome</keyword>
<gene>
    <name evidence="3" type="ORF">D9756_004101</name>
</gene>
<dbReference type="SUPFAM" id="SSF52540">
    <property type="entry name" value="P-loop containing nucleoside triphosphate hydrolases"/>
    <property type="match status" value="1"/>
</dbReference>
<evidence type="ECO:0000256" key="1">
    <source>
        <dbReference type="ARBA" id="ARBA00022737"/>
    </source>
</evidence>
<dbReference type="Proteomes" id="UP000559027">
    <property type="component" value="Unassembled WGS sequence"/>
</dbReference>
<organism evidence="3 4">
    <name type="scientific">Leucocoprinus leucothites</name>
    <dbReference type="NCBI Taxonomy" id="201217"/>
    <lineage>
        <taxon>Eukaryota</taxon>
        <taxon>Fungi</taxon>
        <taxon>Dikarya</taxon>
        <taxon>Basidiomycota</taxon>
        <taxon>Agaricomycotina</taxon>
        <taxon>Agaricomycetes</taxon>
        <taxon>Agaricomycetidae</taxon>
        <taxon>Agaricales</taxon>
        <taxon>Agaricineae</taxon>
        <taxon>Agaricaceae</taxon>
        <taxon>Leucocoprinus</taxon>
    </lineage>
</organism>
<reference evidence="3 4" key="1">
    <citation type="journal article" date="2020" name="ISME J.">
        <title>Uncovering the hidden diversity of litter-decomposition mechanisms in mushroom-forming fungi.</title>
        <authorList>
            <person name="Floudas D."/>
            <person name="Bentzer J."/>
            <person name="Ahren D."/>
            <person name="Johansson T."/>
            <person name="Persson P."/>
            <person name="Tunlid A."/>
        </authorList>
    </citation>
    <scope>NUCLEOTIDE SEQUENCE [LARGE SCALE GENOMIC DNA]</scope>
    <source>
        <strain evidence="3 4">CBS 146.42</strain>
    </source>
</reference>
<evidence type="ECO:0000313" key="3">
    <source>
        <dbReference type="EMBL" id="KAF5355884.1"/>
    </source>
</evidence>
<dbReference type="InterPro" id="IPR056884">
    <property type="entry name" value="NPHP3-like_N"/>
</dbReference>
<dbReference type="OrthoDB" id="3015843at2759"/>
<dbReference type="Gene3D" id="3.40.50.300">
    <property type="entry name" value="P-loop containing nucleotide triphosphate hydrolases"/>
    <property type="match status" value="1"/>
</dbReference>
<dbReference type="InterPro" id="IPR027417">
    <property type="entry name" value="P-loop_NTPase"/>
</dbReference>
<dbReference type="PANTHER" id="PTHR10039:SF14">
    <property type="entry name" value="NACHT DOMAIN-CONTAINING PROTEIN"/>
    <property type="match status" value="1"/>
</dbReference>
<feature type="domain" description="Nephrocystin 3-like N-terminal" evidence="2">
    <location>
        <begin position="90"/>
        <end position="263"/>
    </location>
</feature>
<dbReference type="EMBL" id="JAACJO010000007">
    <property type="protein sequence ID" value="KAF5355884.1"/>
    <property type="molecule type" value="Genomic_DNA"/>
</dbReference>
<evidence type="ECO:0000313" key="4">
    <source>
        <dbReference type="Proteomes" id="UP000559027"/>
    </source>
</evidence>
<evidence type="ECO:0000259" key="2">
    <source>
        <dbReference type="Pfam" id="PF24883"/>
    </source>
</evidence>
<dbReference type="Pfam" id="PF24883">
    <property type="entry name" value="NPHP3_N"/>
    <property type="match status" value="1"/>
</dbReference>